<sequence length="114" mass="12571">MVVADQCGAVVPLPERHPVSGCTWMSSTLERTWHLVPAHYETFRIPCECGRFRTGRVHRRLWNNPPAGNRRAACASAVSRDHLVRDAQAMQVAAAGSAARRSSPMGAPQRSQRP</sequence>
<feature type="compositionally biased region" description="Low complexity" evidence="1">
    <location>
        <begin position="93"/>
        <end position="108"/>
    </location>
</feature>
<protein>
    <submittedName>
        <fullName evidence="2">Uncharacterized protein</fullName>
    </submittedName>
</protein>
<name>A0ABP6RME4_9PSEU</name>
<evidence type="ECO:0000313" key="2">
    <source>
        <dbReference type="EMBL" id="GAA3357165.1"/>
    </source>
</evidence>
<proteinExistence type="predicted"/>
<gene>
    <name evidence="2" type="ORF">GCM10020366_24080</name>
</gene>
<dbReference type="EMBL" id="BAAAYK010000038">
    <property type="protein sequence ID" value="GAA3357165.1"/>
    <property type="molecule type" value="Genomic_DNA"/>
</dbReference>
<evidence type="ECO:0000256" key="1">
    <source>
        <dbReference type="SAM" id="MobiDB-lite"/>
    </source>
</evidence>
<comment type="caution">
    <text evidence="2">The sequence shown here is derived from an EMBL/GenBank/DDBJ whole genome shotgun (WGS) entry which is preliminary data.</text>
</comment>
<evidence type="ECO:0000313" key="3">
    <source>
        <dbReference type="Proteomes" id="UP001500483"/>
    </source>
</evidence>
<dbReference type="Proteomes" id="UP001500483">
    <property type="component" value="Unassembled WGS sequence"/>
</dbReference>
<accession>A0ABP6RME4</accession>
<organism evidence="2 3">
    <name type="scientific">Saccharopolyspora gregorii</name>
    <dbReference type="NCBI Taxonomy" id="33914"/>
    <lineage>
        <taxon>Bacteria</taxon>
        <taxon>Bacillati</taxon>
        <taxon>Actinomycetota</taxon>
        <taxon>Actinomycetes</taxon>
        <taxon>Pseudonocardiales</taxon>
        <taxon>Pseudonocardiaceae</taxon>
        <taxon>Saccharopolyspora</taxon>
    </lineage>
</organism>
<keyword evidence="3" id="KW-1185">Reference proteome</keyword>
<feature type="region of interest" description="Disordered" evidence="1">
    <location>
        <begin position="93"/>
        <end position="114"/>
    </location>
</feature>
<reference evidence="3" key="1">
    <citation type="journal article" date="2019" name="Int. J. Syst. Evol. Microbiol.">
        <title>The Global Catalogue of Microorganisms (GCM) 10K type strain sequencing project: providing services to taxonomists for standard genome sequencing and annotation.</title>
        <authorList>
            <consortium name="The Broad Institute Genomics Platform"/>
            <consortium name="The Broad Institute Genome Sequencing Center for Infectious Disease"/>
            <person name="Wu L."/>
            <person name="Ma J."/>
        </authorList>
    </citation>
    <scope>NUCLEOTIDE SEQUENCE [LARGE SCALE GENOMIC DNA]</scope>
    <source>
        <strain evidence="3">JCM 9687</strain>
    </source>
</reference>